<sequence>MSSPPSGEFYLIKSTRVLETFDDIELVQQPLHRVIPEQVVVFHGLLYVGMVAE</sequence>
<evidence type="ECO:0000313" key="1">
    <source>
        <dbReference type="EMBL" id="AEV30212.1"/>
    </source>
</evidence>
<dbReference type="HOGENOM" id="CLU_3066331_0_0_12"/>
<dbReference type="AlphaFoldDB" id="G8QTH1"/>
<proteinExistence type="predicted"/>
<protein>
    <submittedName>
        <fullName evidence="1">Uncharacterized protein</fullName>
    </submittedName>
</protein>
<dbReference type="KEGG" id="sgp:SpiGrapes_2449"/>
<organism evidence="1 2">
    <name type="scientific">Sphaerochaeta pleomorpha (strain ATCC BAA-1885 / DSM 22778 / Grapes)</name>
    <dbReference type="NCBI Taxonomy" id="158190"/>
    <lineage>
        <taxon>Bacteria</taxon>
        <taxon>Pseudomonadati</taxon>
        <taxon>Spirochaetota</taxon>
        <taxon>Spirochaetia</taxon>
        <taxon>Spirochaetales</taxon>
        <taxon>Sphaerochaetaceae</taxon>
        <taxon>Sphaerochaeta</taxon>
    </lineage>
</organism>
<dbReference type="RefSeq" id="WP_014271053.1">
    <property type="nucleotide sequence ID" value="NC_016633.1"/>
</dbReference>
<dbReference type="Proteomes" id="UP000005632">
    <property type="component" value="Chromosome"/>
</dbReference>
<gene>
    <name evidence="1" type="ordered locus">SpiGrapes_2449</name>
</gene>
<evidence type="ECO:0000313" key="2">
    <source>
        <dbReference type="Proteomes" id="UP000005632"/>
    </source>
</evidence>
<name>G8QTH1_SPHPG</name>
<reference evidence="1 2" key="1">
    <citation type="submission" date="2011-11" db="EMBL/GenBank/DDBJ databases">
        <title>Complete sequence of Spirochaeta sp. grapes.</title>
        <authorList>
            <consortium name="US DOE Joint Genome Institute"/>
            <person name="Lucas S."/>
            <person name="Han J."/>
            <person name="Lapidus A."/>
            <person name="Cheng J.-F."/>
            <person name="Goodwin L."/>
            <person name="Pitluck S."/>
            <person name="Peters L."/>
            <person name="Ovchinnikova G."/>
            <person name="Munk A.C."/>
            <person name="Detter J.C."/>
            <person name="Han C."/>
            <person name="Tapia R."/>
            <person name="Land M."/>
            <person name="Hauser L."/>
            <person name="Kyrpides N."/>
            <person name="Ivanova N."/>
            <person name="Pagani I."/>
            <person name="Ritalahtilisa K."/>
            <person name="Loeffler F."/>
            <person name="Woyke T."/>
        </authorList>
    </citation>
    <scope>NUCLEOTIDE SEQUENCE [LARGE SCALE GENOMIC DNA]</scope>
    <source>
        <strain evidence="2">ATCC BAA-1885 / DSM 22778 / Grapes</strain>
    </source>
</reference>
<dbReference type="EMBL" id="CP003155">
    <property type="protein sequence ID" value="AEV30212.1"/>
    <property type="molecule type" value="Genomic_DNA"/>
</dbReference>
<keyword evidence="2" id="KW-1185">Reference proteome</keyword>
<accession>G8QTH1</accession>